<dbReference type="InterPro" id="IPR036812">
    <property type="entry name" value="NAD(P)_OxRdtase_dom_sf"/>
</dbReference>
<evidence type="ECO:0000313" key="3">
    <source>
        <dbReference type="EMBL" id="KAK0740362.1"/>
    </source>
</evidence>
<accession>A0AA40EJ95</accession>
<dbReference type="EMBL" id="JAUKUD010000006">
    <property type="protein sequence ID" value="KAK0740362.1"/>
    <property type="molecule type" value="Genomic_DNA"/>
</dbReference>
<dbReference type="Pfam" id="PF00248">
    <property type="entry name" value="Aldo_ket_red"/>
    <property type="match status" value="1"/>
</dbReference>
<dbReference type="PANTHER" id="PTHR43625">
    <property type="entry name" value="AFLATOXIN B1 ALDEHYDE REDUCTASE"/>
    <property type="match status" value="1"/>
</dbReference>
<dbReference type="Gene3D" id="3.20.20.100">
    <property type="entry name" value="NADP-dependent oxidoreductase domain"/>
    <property type="match status" value="1"/>
</dbReference>
<dbReference type="InterPro" id="IPR020471">
    <property type="entry name" value="AKR"/>
</dbReference>
<keyword evidence="4" id="KW-1185">Reference proteome</keyword>
<comment type="caution">
    <text evidence="3">The sequence shown here is derived from an EMBL/GenBank/DDBJ whole genome shotgun (WGS) entry which is preliminary data.</text>
</comment>
<dbReference type="PRINTS" id="PR00069">
    <property type="entry name" value="ALDKETRDTASE"/>
</dbReference>
<dbReference type="InterPro" id="IPR023210">
    <property type="entry name" value="NADP_OxRdtase_dom"/>
</dbReference>
<dbReference type="Proteomes" id="UP001172155">
    <property type="component" value="Unassembled WGS sequence"/>
</dbReference>
<dbReference type="GO" id="GO:0005737">
    <property type="term" value="C:cytoplasm"/>
    <property type="evidence" value="ECO:0007669"/>
    <property type="project" value="TreeGrafter"/>
</dbReference>
<sequence length="339" mass="37210">MTSPATRRLGRDGPLVSAIGFGAMSIGGAYGQQTSADSKLGVLDRAWEIGERFWDTADVYADSEDTIGEWFKRSGKRSDIFIATKFGLQFTPDFVQSVRSDPEYVHEACGKSLKRLGVETIDLLYCHRVDGKTPIEKTIEAMVELKNQGKIRFIGLSEVSAATIRRAHAVHPISAVQVEYSLFYLDIESSELGILDTCRELGISVVAYSPVGRGLLTGQIKSFDDLPEHDFRRLTPKYSRENFPTILKLVAEVEALAGSHDCTPAQVCLAWLLARGEEVIPIPGTRTIKFLEENTAATHVHLTSEEIQKLRAAAEAADLPGDRYPTAMMGPVLGDTPPL</sequence>
<feature type="domain" description="NADP-dependent oxidoreductase" evidence="2">
    <location>
        <begin position="18"/>
        <end position="314"/>
    </location>
</feature>
<proteinExistence type="predicted"/>
<organism evidence="3 4">
    <name type="scientific">Schizothecium vesticola</name>
    <dbReference type="NCBI Taxonomy" id="314040"/>
    <lineage>
        <taxon>Eukaryota</taxon>
        <taxon>Fungi</taxon>
        <taxon>Dikarya</taxon>
        <taxon>Ascomycota</taxon>
        <taxon>Pezizomycotina</taxon>
        <taxon>Sordariomycetes</taxon>
        <taxon>Sordariomycetidae</taxon>
        <taxon>Sordariales</taxon>
        <taxon>Schizotheciaceae</taxon>
        <taxon>Schizothecium</taxon>
    </lineage>
</organism>
<gene>
    <name evidence="3" type="ORF">B0T18DRAFT_373345</name>
</gene>
<evidence type="ECO:0000313" key="4">
    <source>
        <dbReference type="Proteomes" id="UP001172155"/>
    </source>
</evidence>
<dbReference type="GO" id="GO:0016491">
    <property type="term" value="F:oxidoreductase activity"/>
    <property type="evidence" value="ECO:0007669"/>
    <property type="project" value="UniProtKB-KW"/>
</dbReference>
<evidence type="ECO:0000259" key="2">
    <source>
        <dbReference type="Pfam" id="PF00248"/>
    </source>
</evidence>
<dbReference type="PANTHER" id="PTHR43625:SF40">
    <property type="entry name" value="ALDO-KETO REDUCTASE YAKC [NADP(+)]"/>
    <property type="match status" value="1"/>
</dbReference>
<dbReference type="SUPFAM" id="SSF51430">
    <property type="entry name" value="NAD(P)-linked oxidoreductase"/>
    <property type="match status" value="1"/>
</dbReference>
<name>A0AA40EJ95_9PEZI</name>
<reference evidence="3" key="1">
    <citation type="submission" date="2023-06" db="EMBL/GenBank/DDBJ databases">
        <title>Genome-scale phylogeny and comparative genomics of the fungal order Sordariales.</title>
        <authorList>
            <consortium name="Lawrence Berkeley National Laboratory"/>
            <person name="Hensen N."/>
            <person name="Bonometti L."/>
            <person name="Westerberg I."/>
            <person name="Brannstrom I.O."/>
            <person name="Guillou S."/>
            <person name="Cros-Aarteil S."/>
            <person name="Calhoun S."/>
            <person name="Haridas S."/>
            <person name="Kuo A."/>
            <person name="Mondo S."/>
            <person name="Pangilinan J."/>
            <person name="Riley R."/>
            <person name="LaButti K."/>
            <person name="Andreopoulos B."/>
            <person name="Lipzen A."/>
            <person name="Chen C."/>
            <person name="Yanf M."/>
            <person name="Daum C."/>
            <person name="Ng V."/>
            <person name="Clum A."/>
            <person name="Steindorff A."/>
            <person name="Ohm R."/>
            <person name="Martin F."/>
            <person name="Silar P."/>
            <person name="Natvig D."/>
            <person name="Lalanne C."/>
            <person name="Gautier V."/>
            <person name="Ament-velasquez S.L."/>
            <person name="Kruys A."/>
            <person name="Hutchinson M.I."/>
            <person name="Powell A.J."/>
            <person name="Barry K."/>
            <person name="Miller A.N."/>
            <person name="Grigoriev I.V."/>
            <person name="Debuchy R."/>
            <person name="Gladieux P."/>
            <person name="Thoren M.H."/>
            <person name="Johannesson H."/>
        </authorList>
    </citation>
    <scope>NUCLEOTIDE SEQUENCE</scope>
    <source>
        <strain evidence="3">SMH3187-1</strain>
    </source>
</reference>
<dbReference type="AlphaFoldDB" id="A0AA40EJ95"/>
<evidence type="ECO:0000256" key="1">
    <source>
        <dbReference type="ARBA" id="ARBA00023002"/>
    </source>
</evidence>
<protein>
    <submittedName>
        <fullName evidence="3">NADP-dependent oxidoreductase domain-containing protein</fullName>
    </submittedName>
</protein>
<dbReference type="InterPro" id="IPR050791">
    <property type="entry name" value="Aldo-Keto_reductase"/>
</dbReference>
<keyword evidence="1" id="KW-0560">Oxidoreductase</keyword>